<name>A0A9W9UMK9_PENBR</name>
<feature type="compositionally biased region" description="Low complexity" evidence="1">
    <location>
        <begin position="822"/>
        <end position="836"/>
    </location>
</feature>
<feature type="compositionally biased region" description="Basic and acidic residues" evidence="1">
    <location>
        <begin position="1389"/>
        <end position="1403"/>
    </location>
</feature>
<feature type="compositionally biased region" description="Low complexity" evidence="1">
    <location>
        <begin position="91"/>
        <end position="108"/>
    </location>
</feature>
<feature type="compositionally biased region" description="Basic and acidic residues" evidence="1">
    <location>
        <begin position="1293"/>
        <end position="1303"/>
    </location>
</feature>
<feature type="compositionally biased region" description="Polar residues" evidence="1">
    <location>
        <begin position="120"/>
        <end position="131"/>
    </location>
</feature>
<feature type="compositionally biased region" description="Basic and acidic residues" evidence="1">
    <location>
        <begin position="750"/>
        <end position="772"/>
    </location>
</feature>
<feature type="region of interest" description="Disordered" evidence="1">
    <location>
        <begin position="617"/>
        <end position="636"/>
    </location>
</feature>
<protein>
    <submittedName>
        <fullName evidence="2">Uncharacterized protein</fullName>
    </submittedName>
</protein>
<feature type="compositionally biased region" description="Polar residues" evidence="1">
    <location>
        <begin position="1156"/>
        <end position="1166"/>
    </location>
</feature>
<feature type="region of interest" description="Disordered" evidence="1">
    <location>
        <begin position="1211"/>
        <end position="1608"/>
    </location>
</feature>
<feature type="compositionally biased region" description="Polar residues" evidence="1">
    <location>
        <begin position="243"/>
        <end position="253"/>
    </location>
</feature>
<organism evidence="2 3">
    <name type="scientific">Penicillium brevicompactum</name>
    <dbReference type="NCBI Taxonomy" id="5074"/>
    <lineage>
        <taxon>Eukaryota</taxon>
        <taxon>Fungi</taxon>
        <taxon>Dikarya</taxon>
        <taxon>Ascomycota</taxon>
        <taxon>Pezizomycotina</taxon>
        <taxon>Eurotiomycetes</taxon>
        <taxon>Eurotiomycetidae</taxon>
        <taxon>Eurotiales</taxon>
        <taxon>Aspergillaceae</taxon>
        <taxon>Penicillium</taxon>
    </lineage>
</organism>
<accession>A0A9W9UMK9</accession>
<feature type="region of interest" description="Disordered" evidence="1">
    <location>
        <begin position="1"/>
        <end position="342"/>
    </location>
</feature>
<feature type="compositionally biased region" description="Low complexity" evidence="1">
    <location>
        <begin position="1338"/>
        <end position="1350"/>
    </location>
</feature>
<dbReference type="Proteomes" id="UP001148299">
    <property type="component" value="Unassembled WGS sequence"/>
</dbReference>
<feature type="region of interest" description="Disordered" evidence="1">
    <location>
        <begin position="1010"/>
        <end position="1055"/>
    </location>
</feature>
<dbReference type="EMBL" id="JAPZBR010000006">
    <property type="protein sequence ID" value="KAJ5349779.1"/>
    <property type="molecule type" value="Genomic_DNA"/>
</dbReference>
<reference evidence="2" key="1">
    <citation type="submission" date="2022-12" db="EMBL/GenBank/DDBJ databases">
        <authorList>
            <person name="Petersen C."/>
        </authorList>
    </citation>
    <scope>NUCLEOTIDE SEQUENCE</scope>
    <source>
        <strain evidence="2">IBT 35675</strain>
    </source>
</reference>
<feature type="compositionally biased region" description="Basic residues" evidence="1">
    <location>
        <begin position="507"/>
        <end position="517"/>
    </location>
</feature>
<feature type="compositionally biased region" description="Polar residues" evidence="1">
    <location>
        <begin position="383"/>
        <end position="392"/>
    </location>
</feature>
<feature type="region of interest" description="Disordered" evidence="1">
    <location>
        <begin position="726"/>
        <end position="778"/>
    </location>
</feature>
<feature type="compositionally biased region" description="Low complexity" evidence="1">
    <location>
        <begin position="309"/>
        <end position="322"/>
    </location>
</feature>
<feature type="compositionally biased region" description="Acidic residues" evidence="1">
    <location>
        <begin position="1274"/>
        <end position="1286"/>
    </location>
</feature>
<feature type="compositionally biased region" description="Basic and acidic residues" evidence="1">
    <location>
        <begin position="433"/>
        <end position="444"/>
    </location>
</feature>
<feature type="compositionally biased region" description="Polar residues" evidence="1">
    <location>
        <begin position="1495"/>
        <end position="1506"/>
    </location>
</feature>
<feature type="compositionally biased region" description="Basic and acidic residues" evidence="1">
    <location>
        <begin position="364"/>
        <end position="382"/>
    </location>
</feature>
<keyword evidence="3" id="KW-1185">Reference proteome</keyword>
<feature type="compositionally biased region" description="Basic and acidic residues" evidence="1">
    <location>
        <begin position="282"/>
        <end position="293"/>
    </location>
</feature>
<feature type="compositionally biased region" description="Polar residues" evidence="1">
    <location>
        <begin position="878"/>
        <end position="887"/>
    </location>
</feature>
<evidence type="ECO:0000313" key="2">
    <source>
        <dbReference type="EMBL" id="KAJ5349779.1"/>
    </source>
</evidence>
<feature type="compositionally biased region" description="Polar residues" evidence="1">
    <location>
        <begin position="139"/>
        <end position="162"/>
    </location>
</feature>
<feature type="compositionally biased region" description="Basic and acidic residues" evidence="1">
    <location>
        <begin position="1531"/>
        <end position="1547"/>
    </location>
</feature>
<feature type="compositionally biased region" description="Basic and acidic residues" evidence="1">
    <location>
        <begin position="518"/>
        <end position="527"/>
    </location>
</feature>
<feature type="compositionally biased region" description="Polar residues" evidence="1">
    <location>
        <begin position="1375"/>
        <end position="1384"/>
    </location>
</feature>
<feature type="compositionally biased region" description="Polar residues" evidence="1">
    <location>
        <begin position="547"/>
        <end position="557"/>
    </location>
</feature>
<feature type="compositionally biased region" description="Polar residues" evidence="1">
    <location>
        <begin position="579"/>
        <end position="597"/>
    </location>
</feature>
<feature type="compositionally biased region" description="Basic and acidic residues" evidence="1">
    <location>
        <begin position="255"/>
        <end position="265"/>
    </location>
</feature>
<feature type="region of interest" description="Disordered" evidence="1">
    <location>
        <begin position="1142"/>
        <end position="1171"/>
    </location>
</feature>
<gene>
    <name evidence="2" type="ORF">N7541_007506</name>
</gene>
<feature type="compositionally biased region" description="Polar residues" evidence="1">
    <location>
        <begin position="726"/>
        <end position="744"/>
    </location>
</feature>
<feature type="region of interest" description="Disordered" evidence="1">
    <location>
        <begin position="364"/>
        <end position="612"/>
    </location>
</feature>
<dbReference type="PANTHER" id="PTHR42105:SF1">
    <property type="entry name" value="TRANSALDOLASE"/>
    <property type="match status" value="1"/>
</dbReference>
<feature type="compositionally biased region" description="Low complexity" evidence="1">
    <location>
        <begin position="197"/>
        <end position="212"/>
    </location>
</feature>
<feature type="compositionally biased region" description="Basic and acidic residues" evidence="1">
    <location>
        <begin position="1258"/>
        <end position="1273"/>
    </location>
</feature>
<reference evidence="2" key="2">
    <citation type="journal article" date="2023" name="IMA Fungus">
        <title>Comparative genomic study of the Penicillium genus elucidates a diverse pangenome and 15 lateral gene transfer events.</title>
        <authorList>
            <person name="Petersen C."/>
            <person name="Sorensen T."/>
            <person name="Nielsen M.R."/>
            <person name="Sondergaard T.E."/>
            <person name="Sorensen J.L."/>
            <person name="Fitzpatrick D.A."/>
            <person name="Frisvad J.C."/>
            <person name="Nielsen K.L."/>
        </authorList>
    </citation>
    <scope>NUCLEOTIDE SEQUENCE</scope>
    <source>
        <strain evidence="2">IBT 35675</strain>
    </source>
</reference>
<sequence>MGVDIRRPILPAPTESIIDTGESTTGTDLATDISRRTDKTSYSIPDDGSPITVSTRRQRDREDKVPRSHRDSRDSHTSLLIEYFEGGKSSGGIVSRPSVRVRVTPSSSRKSKDKRDHFQVTETSASGSRKPSYTHRISLPSSSKQKQLDSGTADDQSTSSISAEEEGHQSPRQPVDLEFISRGLDSEMSTLSHDTRYMPYSSDVSSMPPDSMINASSAGPRRKRSQSLERGSPREEKGLLKTPQRQRSRSLSTERIAHRVAEKLAEPPQESSHSKRRSKSRSGKDYLEAEPKSASRRRRHKYAEEDFASPESSLLSTSAVSSNRKSDQYSVRSGASKSSINNPKLLETVEDAIRRLILPELKELKKDQKVMTNKSKFDRDMATSHSSNTSSKDALGRSLSKHASAPDVMKPKVVLNKDSKDEGIVLSGSGHGESARSKERKSSKSSETSDMAMRWANRPELTEQDKVRRQKSKGLRDAHAAARVGSALTAASLKHHDSNSSLDKHERSSRKGSSHSRKSQESMKYNETELVFQKHNVAPMPMRSEIESQLTRTSLLSERTESPAPQKRISQLELARGPSRQTASPASRTPTRNSVDSRNGLGMRHANQSHQNISLHSASDRDLHHKSQSPGTDGGDWAIAAAAAANLLDAAHPGHQQRENDHHDDEMNRGLSPIQSVASGQTETYHDQYPAHGDIQADGKREMEPRLSIDSLSSAPSTNLARSTRLGTSLQSQSVFSKQGSQESPGLGYEHSRQGSRDDGFYGYDEESRLTGDNDDSEVDFMDKIQQGHQVTTGVAANPQFMHPMAVESAVASLMDPSVLESQIESQLSSSTRSQTDLAQRPGSRSPEKPPSEYRGSPLKQRQDADETSFPRRMGASSPPQSVTQSYEDLDDTNPMGASGHRGLDSPLPDEESQQSESEINTNPSIIQGPIGGVPQGDHWGYDSNPAPADQYYGNTSGGSKGLDAEYYQTANDIFGGDDYSMHSQEAAQPRPLFGTPPGAKDEGYVSAANPMSPSIGTPKQASRGMPGPDAAGMGGMDSPAGPDDPFAGGHQRHFSGYSHGVSSPLYDSATGRGIERIQSQDIVALMDHLTVRDAQRNARDTEILVTLVRSAAEMRTSFEQMKKFIADQDDLIMDTSDRAHERTHKALGGPRPLPASTSRNRQLNTADEEDKRKNIFKRALKGLSIKSGNDLTKIEGMLEQLLDEVEALRDGQDGYSPRGNGRPGSIDAGGYETPGPNGAPVEASRSPYGASPSRPVDAQRRDSDQRVSTVHEVDEEDLELDEGDDYLTSHLPVREQPRHERSGSLPLNTPPRKPVASGARSTETTPKADKARKHKSSSSSIFPKISRWSKSTATSMGDGIRNSIQPSRKERPSYDQSRSNSDLAQDAYKGDYYDPQGDDRLRSTYTLNEGQENRPPSPLVPSQVSELPKYRGNRGSLELQHPQPRQGPTGRYQSRLESEAQTYGGPISPAGSEPWESNHSLSATNPNTNTNPNRHSGVSGNTRLSPISDAGYSETSSRADRTPGPPRPPKVKDDGPLIPERPAKVAEDDEYYNGDRVVSRSSAIRSPPARKPTGPRPLTSGGGSYSPGNIKRSRYRGSPMQDYDEDY</sequence>
<feature type="compositionally biased region" description="Polar residues" evidence="1">
    <location>
        <begin position="1010"/>
        <end position="1021"/>
    </location>
</feature>
<feature type="region of interest" description="Disordered" evidence="1">
    <location>
        <begin position="822"/>
        <end position="957"/>
    </location>
</feature>
<evidence type="ECO:0000256" key="1">
    <source>
        <dbReference type="SAM" id="MobiDB-lite"/>
    </source>
</evidence>
<proteinExistence type="predicted"/>
<evidence type="ECO:0000313" key="3">
    <source>
        <dbReference type="Proteomes" id="UP001148299"/>
    </source>
</evidence>
<dbReference type="PANTHER" id="PTHR42105">
    <property type="entry name" value="DIM2-ASSOCIATED PROTEIN 1"/>
    <property type="match status" value="1"/>
</dbReference>
<feature type="compositionally biased region" description="Polar residues" evidence="1">
    <location>
        <begin position="915"/>
        <end position="925"/>
    </location>
</feature>
<feature type="compositionally biased region" description="Low complexity" evidence="1">
    <location>
        <begin position="1485"/>
        <end position="1494"/>
    </location>
</feature>
<feature type="compositionally biased region" description="Basic and acidic residues" evidence="1">
    <location>
        <begin position="57"/>
        <end position="76"/>
    </location>
</feature>
<feature type="compositionally biased region" description="Polar residues" evidence="1">
    <location>
        <begin position="328"/>
        <end position="342"/>
    </location>
</feature>
<feature type="compositionally biased region" description="Basic and acidic residues" evidence="1">
    <location>
        <begin position="494"/>
        <end position="506"/>
    </location>
</feature>
<comment type="caution">
    <text evidence="2">The sequence shown here is derived from an EMBL/GenBank/DDBJ whole genome shotgun (WGS) entry which is preliminary data.</text>
</comment>